<reference evidence="1 2" key="1">
    <citation type="journal article" date="2017" name="Curr. Biol.">
        <title>Genome architecture and evolution of a unichromosomal asexual nematode.</title>
        <authorList>
            <person name="Fradin H."/>
            <person name="Zegar C."/>
            <person name="Gutwein M."/>
            <person name="Lucas J."/>
            <person name="Kovtun M."/>
            <person name="Corcoran D."/>
            <person name="Baugh L.R."/>
            <person name="Kiontke K."/>
            <person name="Gunsalus K."/>
            <person name="Fitch D.H."/>
            <person name="Piano F."/>
        </authorList>
    </citation>
    <scope>NUCLEOTIDE SEQUENCE [LARGE SCALE GENOMIC DNA]</scope>
    <source>
        <strain evidence="1">PF1309</strain>
    </source>
</reference>
<accession>A0A2A2K8K1</accession>
<evidence type="ECO:0000313" key="1">
    <source>
        <dbReference type="EMBL" id="PAV70248.1"/>
    </source>
</evidence>
<proteinExistence type="predicted"/>
<dbReference type="AlphaFoldDB" id="A0A2A2K8K1"/>
<evidence type="ECO:0000313" key="2">
    <source>
        <dbReference type="Proteomes" id="UP000218231"/>
    </source>
</evidence>
<dbReference type="Proteomes" id="UP000218231">
    <property type="component" value="Unassembled WGS sequence"/>
</dbReference>
<organism evidence="1 2">
    <name type="scientific">Diploscapter pachys</name>
    <dbReference type="NCBI Taxonomy" id="2018661"/>
    <lineage>
        <taxon>Eukaryota</taxon>
        <taxon>Metazoa</taxon>
        <taxon>Ecdysozoa</taxon>
        <taxon>Nematoda</taxon>
        <taxon>Chromadorea</taxon>
        <taxon>Rhabditida</taxon>
        <taxon>Rhabditina</taxon>
        <taxon>Rhabditomorpha</taxon>
        <taxon>Rhabditoidea</taxon>
        <taxon>Rhabditidae</taxon>
        <taxon>Diploscapter</taxon>
    </lineage>
</organism>
<comment type="caution">
    <text evidence="1">The sequence shown here is derived from an EMBL/GenBank/DDBJ whole genome shotgun (WGS) entry which is preliminary data.</text>
</comment>
<dbReference type="EMBL" id="LIAE01009321">
    <property type="protein sequence ID" value="PAV70248.1"/>
    <property type="molecule type" value="Genomic_DNA"/>
</dbReference>
<gene>
    <name evidence="1" type="ORF">WR25_15589</name>
</gene>
<keyword evidence="2" id="KW-1185">Reference proteome</keyword>
<name>A0A2A2K8K1_9BILA</name>
<sequence length="152" mass="17475">MGKSPFASTPPFALSLSKGGLPRASRLRHPPFDRLRANGGGRVKRLKPPRHARDQLHVRRVAIETGDRRRVELPIVLRLPRQRHRGACARRVIARVLIARERRVRADRHRLAELHRRARRGAIAHVLAARVFVRQCPDRRRDGDLDRVGHIV</sequence>
<protein>
    <submittedName>
        <fullName evidence="1">Uncharacterized protein</fullName>
    </submittedName>
</protein>